<keyword evidence="7" id="KW-0408">Iron</keyword>
<protein>
    <submittedName>
        <fullName evidence="13">Uncharacterized protein required for cytochrome oxidase assembly</fullName>
    </submittedName>
</protein>
<dbReference type="Pfam" id="PF02628">
    <property type="entry name" value="COX15-CtaA"/>
    <property type="match status" value="1"/>
</dbReference>
<feature type="transmembrane region" description="Helical" evidence="12">
    <location>
        <begin position="233"/>
        <end position="252"/>
    </location>
</feature>
<sequence length="373" mass="42151">MFNYKQRLFLYKNRIFAPKLKTFLLNVYFINYQQFKKLAVVGVFTNNIDFIIMDAIYRKFGITTIITVYLLILVGGIVRSTGSGMGCPDWPKCFGQYIPPTDISELPEDYKTIYAIQGREIADFNAVHTWIEYVNRLLGALTGLFILITAVLSVSFWKKDKIITILSFLALIGVLIQAWLGAKVVATDLHEGMITIHMIMALVIVGLLIYAVVRSYNGLLNVEKVINSSKVNLIAFASAGIAFTQLILGTQVRENIDSVAKTLGENLRSEWIENLGMTFYIHRSFSILVLLLHVTLIYMIWKNTSKNGRIQKLGKSLLAILIIEVITGVIMAYFAIPKSLQPVHMLLASVALGIHILLILFINFDFLFRKKEI</sequence>
<evidence type="ECO:0000256" key="3">
    <source>
        <dbReference type="ARBA" id="ARBA00022692"/>
    </source>
</evidence>
<dbReference type="PATRIC" id="fig|880071.3.peg.1301"/>
<feature type="transmembrane region" description="Helical" evidence="12">
    <location>
        <begin position="194"/>
        <end position="213"/>
    </location>
</feature>
<dbReference type="STRING" id="880071.Fleli_1326"/>
<evidence type="ECO:0000256" key="6">
    <source>
        <dbReference type="ARBA" id="ARBA00023002"/>
    </source>
</evidence>
<dbReference type="PANTHER" id="PTHR35457">
    <property type="entry name" value="HEME A SYNTHASE"/>
    <property type="match status" value="1"/>
</dbReference>
<dbReference type="Proteomes" id="UP000006054">
    <property type="component" value="Chromosome"/>
</dbReference>
<dbReference type="InterPro" id="IPR003780">
    <property type="entry name" value="COX15/CtaA_fam"/>
</dbReference>
<organism evidence="13 14">
    <name type="scientific">Bernardetia litoralis (strain ATCC 23117 / DSM 6794 / NBRC 15988 / NCIMB 1366 / Fx l1 / Sio-4)</name>
    <name type="common">Flexibacter litoralis</name>
    <dbReference type="NCBI Taxonomy" id="880071"/>
    <lineage>
        <taxon>Bacteria</taxon>
        <taxon>Pseudomonadati</taxon>
        <taxon>Bacteroidota</taxon>
        <taxon>Cytophagia</taxon>
        <taxon>Cytophagales</taxon>
        <taxon>Bernardetiaceae</taxon>
        <taxon>Bernardetia</taxon>
    </lineage>
</organism>
<dbReference type="InterPro" id="IPR050450">
    <property type="entry name" value="COX15/CtaA_HemeA_synthase"/>
</dbReference>
<evidence type="ECO:0000256" key="1">
    <source>
        <dbReference type="ARBA" id="ARBA00004141"/>
    </source>
</evidence>
<dbReference type="GO" id="GO:0016491">
    <property type="term" value="F:oxidoreductase activity"/>
    <property type="evidence" value="ECO:0007669"/>
    <property type="project" value="UniProtKB-KW"/>
</dbReference>
<gene>
    <name evidence="13" type="ordered locus">Fleli_1326</name>
</gene>
<keyword evidence="9 12" id="KW-0472">Membrane</keyword>
<evidence type="ECO:0000256" key="11">
    <source>
        <dbReference type="ARBA" id="ARBA00023444"/>
    </source>
</evidence>
<keyword evidence="3 12" id="KW-0812">Transmembrane</keyword>
<evidence type="ECO:0000256" key="12">
    <source>
        <dbReference type="SAM" id="Phobius"/>
    </source>
</evidence>
<dbReference type="PANTHER" id="PTHR35457:SF1">
    <property type="entry name" value="HEME A SYNTHASE"/>
    <property type="match status" value="1"/>
</dbReference>
<dbReference type="AlphaFoldDB" id="I4AIH3"/>
<dbReference type="EMBL" id="CP003345">
    <property type="protein sequence ID" value="AFM03758.1"/>
    <property type="molecule type" value="Genomic_DNA"/>
</dbReference>
<keyword evidence="2" id="KW-1003">Cell membrane</keyword>
<evidence type="ECO:0000313" key="14">
    <source>
        <dbReference type="Proteomes" id="UP000006054"/>
    </source>
</evidence>
<dbReference type="GO" id="GO:0016020">
    <property type="term" value="C:membrane"/>
    <property type="evidence" value="ECO:0007669"/>
    <property type="project" value="UniProtKB-SubCell"/>
</dbReference>
<accession>I4AIH3</accession>
<comment type="pathway">
    <text evidence="11">Porphyrin-containing compound metabolism.</text>
</comment>
<evidence type="ECO:0000256" key="7">
    <source>
        <dbReference type="ARBA" id="ARBA00023004"/>
    </source>
</evidence>
<feature type="transmembrane region" description="Helical" evidence="12">
    <location>
        <begin position="137"/>
        <end position="157"/>
    </location>
</feature>
<keyword evidence="6" id="KW-0560">Oxidoreductase</keyword>
<name>I4AIH3_BERLS</name>
<dbReference type="KEGG" id="fli:Fleli_1326"/>
<keyword evidence="4" id="KW-0479">Metal-binding</keyword>
<feature type="transmembrane region" description="Helical" evidence="12">
    <location>
        <begin position="280"/>
        <end position="301"/>
    </location>
</feature>
<feature type="transmembrane region" description="Helical" evidence="12">
    <location>
        <begin position="342"/>
        <end position="368"/>
    </location>
</feature>
<dbReference type="GO" id="GO:0006784">
    <property type="term" value="P:heme A biosynthetic process"/>
    <property type="evidence" value="ECO:0007669"/>
    <property type="project" value="InterPro"/>
</dbReference>
<feature type="transmembrane region" description="Helical" evidence="12">
    <location>
        <begin position="313"/>
        <end position="336"/>
    </location>
</feature>
<evidence type="ECO:0000256" key="10">
    <source>
        <dbReference type="ARBA" id="ARBA00023157"/>
    </source>
</evidence>
<comment type="subcellular location">
    <subcellularLocation>
        <location evidence="1">Membrane</location>
        <topology evidence="1">Multi-pass membrane protein</topology>
    </subcellularLocation>
</comment>
<dbReference type="HOGENOM" id="CLU_041525_1_0_10"/>
<keyword evidence="5 12" id="KW-1133">Transmembrane helix</keyword>
<feature type="transmembrane region" description="Helical" evidence="12">
    <location>
        <begin position="60"/>
        <end position="78"/>
    </location>
</feature>
<reference evidence="14" key="1">
    <citation type="submission" date="2012-06" db="EMBL/GenBank/DDBJ databases">
        <title>The complete genome of Flexibacter litoralis DSM 6794.</title>
        <authorList>
            <person name="Lucas S."/>
            <person name="Copeland A."/>
            <person name="Lapidus A."/>
            <person name="Glavina del Rio T."/>
            <person name="Dalin E."/>
            <person name="Tice H."/>
            <person name="Bruce D."/>
            <person name="Goodwin L."/>
            <person name="Pitluck S."/>
            <person name="Peters L."/>
            <person name="Ovchinnikova G."/>
            <person name="Lu M."/>
            <person name="Kyrpides N."/>
            <person name="Mavromatis K."/>
            <person name="Ivanova N."/>
            <person name="Brettin T."/>
            <person name="Detter J.C."/>
            <person name="Han C."/>
            <person name="Larimer F."/>
            <person name="Land M."/>
            <person name="Hauser L."/>
            <person name="Markowitz V."/>
            <person name="Cheng J.-F."/>
            <person name="Hugenholtz P."/>
            <person name="Woyke T."/>
            <person name="Wu D."/>
            <person name="Spring S."/>
            <person name="Lang E."/>
            <person name="Kopitz M."/>
            <person name="Brambilla E."/>
            <person name="Klenk H.-P."/>
            <person name="Eisen J.A."/>
        </authorList>
    </citation>
    <scope>NUCLEOTIDE SEQUENCE [LARGE SCALE GENOMIC DNA]</scope>
    <source>
        <strain evidence="14">ATCC 23117 / DSM 6794 / NBRC 15988 / NCIMB 1366 / Sio-4</strain>
    </source>
</reference>
<keyword evidence="8" id="KW-0350">Heme biosynthesis</keyword>
<evidence type="ECO:0000256" key="5">
    <source>
        <dbReference type="ARBA" id="ARBA00022989"/>
    </source>
</evidence>
<dbReference type="GO" id="GO:0046872">
    <property type="term" value="F:metal ion binding"/>
    <property type="evidence" value="ECO:0007669"/>
    <property type="project" value="UniProtKB-KW"/>
</dbReference>
<proteinExistence type="predicted"/>
<evidence type="ECO:0000256" key="9">
    <source>
        <dbReference type="ARBA" id="ARBA00023136"/>
    </source>
</evidence>
<evidence type="ECO:0000256" key="4">
    <source>
        <dbReference type="ARBA" id="ARBA00022723"/>
    </source>
</evidence>
<evidence type="ECO:0000256" key="8">
    <source>
        <dbReference type="ARBA" id="ARBA00023133"/>
    </source>
</evidence>
<evidence type="ECO:0000313" key="13">
    <source>
        <dbReference type="EMBL" id="AFM03758.1"/>
    </source>
</evidence>
<feature type="transmembrane region" description="Helical" evidence="12">
    <location>
        <begin position="162"/>
        <end position="182"/>
    </location>
</feature>
<keyword evidence="10" id="KW-1015">Disulfide bond</keyword>
<evidence type="ECO:0000256" key="2">
    <source>
        <dbReference type="ARBA" id="ARBA00022475"/>
    </source>
</evidence>
<keyword evidence="14" id="KW-1185">Reference proteome</keyword>
<dbReference type="eggNOG" id="COG1612">
    <property type="taxonomic scope" value="Bacteria"/>
</dbReference>